<dbReference type="InterPro" id="IPR022781">
    <property type="entry name" value="Flagellar_biosynth_FliO"/>
</dbReference>
<keyword evidence="4 6" id="KW-1133">Transmembrane helix</keyword>
<dbReference type="Pfam" id="PF04347">
    <property type="entry name" value="FliO"/>
    <property type="match status" value="1"/>
</dbReference>
<dbReference type="Proteomes" id="UP000247978">
    <property type="component" value="Unassembled WGS sequence"/>
</dbReference>
<keyword evidence="9" id="KW-1185">Reference proteome</keyword>
<keyword evidence="3 6" id="KW-0812">Transmembrane</keyword>
<comment type="subcellular location">
    <subcellularLocation>
        <location evidence="1">Cell membrane</location>
    </subcellularLocation>
</comment>
<dbReference type="EMBL" id="QJJQ01000003">
    <property type="protein sequence ID" value="PXW88619.1"/>
    <property type="molecule type" value="Genomic_DNA"/>
</dbReference>
<evidence type="ECO:0000256" key="1">
    <source>
        <dbReference type="ARBA" id="ARBA00004236"/>
    </source>
</evidence>
<keyword evidence="8" id="KW-0966">Cell projection</keyword>
<keyword evidence="2" id="KW-1003">Cell membrane</keyword>
<reference evidence="8 9" key="1">
    <citation type="submission" date="2018-05" db="EMBL/GenBank/DDBJ databases">
        <title>Genomic Encyclopedia of Type Strains, Phase IV (KMG-IV): sequencing the most valuable type-strain genomes for metagenomic binning, comparative biology and taxonomic classification.</title>
        <authorList>
            <person name="Goeker M."/>
        </authorList>
    </citation>
    <scope>NUCLEOTIDE SEQUENCE [LARGE SCALE GENOMIC DNA]</scope>
    <source>
        <strain evidence="8 9">DSM 28556</strain>
    </source>
</reference>
<dbReference type="AlphaFoldDB" id="A0A2V3WIJ4"/>
<dbReference type="GO" id="GO:0044781">
    <property type="term" value="P:bacterial-type flagellum organization"/>
    <property type="evidence" value="ECO:0007669"/>
    <property type="project" value="InterPro"/>
</dbReference>
<evidence type="ECO:0000313" key="8">
    <source>
        <dbReference type="EMBL" id="PXW88619.1"/>
    </source>
</evidence>
<evidence type="ECO:0000256" key="3">
    <source>
        <dbReference type="ARBA" id="ARBA00022692"/>
    </source>
</evidence>
<evidence type="ECO:0000256" key="6">
    <source>
        <dbReference type="SAM" id="Phobius"/>
    </source>
</evidence>
<feature type="transmembrane region" description="Helical" evidence="6">
    <location>
        <begin position="70"/>
        <end position="91"/>
    </location>
</feature>
<evidence type="ECO:0000313" key="9">
    <source>
        <dbReference type="Proteomes" id="UP000247978"/>
    </source>
</evidence>
<keyword evidence="5 6" id="KW-0472">Membrane</keyword>
<evidence type="ECO:0000256" key="4">
    <source>
        <dbReference type="ARBA" id="ARBA00022989"/>
    </source>
</evidence>
<dbReference type="RefSeq" id="WP_110394457.1">
    <property type="nucleotide sequence ID" value="NZ_JBHUHB010000001.1"/>
</dbReference>
<name>A0A2V3WIJ4_9BACI</name>
<dbReference type="OrthoDB" id="2376965at2"/>
<sequence>MGRKISFIILFSAMISLFVATNISNAEVKNVKDCLEASEDCEELKQPVQGDSNHLVEDEPVPSTSIVMNFIKMIFALLLVLALIYFILTFIKKRNRLFSNVHVLENLGGITVGTNKSIQLVRIGAKVYLIGVGDNVEMLQEITDEEIVHTLLEEEEQNAQSSTFIGAFLQKGSFRSDEKNKQFTSTLEKELNKIKDKRHRMIHHMKEKDDRHG</sequence>
<gene>
    <name evidence="8" type="ORF">DFR56_103124</name>
</gene>
<evidence type="ECO:0000256" key="7">
    <source>
        <dbReference type="SAM" id="SignalP"/>
    </source>
</evidence>
<dbReference type="GO" id="GO:0016020">
    <property type="term" value="C:membrane"/>
    <property type="evidence" value="ECO:0007669"/>
    <property type="project" value="InterPro"/>
</dbReference>
<keyword evidence="7" id="KW-0732">Signal</keyword>
<organism evidence="8 9">
    <name type="scientific">Pseudogracilibacillus auburnensis</name>
    <dbReference type="NCBI Taxonomy" id="1494959"/>
    <lineage>
        <taxon>Bacteria</taxon>
        <taxon>Bacillati</taxon>
        <taxon>Bacillota</taxon>
        <taxon>Bacilli</taxon>
        <taxon>Bacillales</taxon>
        <taxon>Bacillaceae</taxon>
        <taxon>Pseudogracilibacillus</taxon>
    </lineage>
</organism>
<protein>
    <submittedName>
        <fullName evidence="8">Flagellar protein FliO/FliZ</fullName>
    </submittedName>
</protein>
<comment type="caution">
    <text evidence="8">The sequence shown here is derived from an EMBL/GenBank/DDBJ whole genome shotgun (WGS) entry which is preliminary data.</text>
</comment>
<feature type="signal peptide" evidence="7">
    <location>
        <begin position="1"/>
        <end position="26"/>
    </location>
</feature>
<keyword evidence="8" id="KW-0282">Flagellum</keyword>
<feature type="chain" id="PRO_5015906239" evidence="7">
    <location>
        <begin position="27"/>
        <end position="213"/>
    </location>
</feature>
<keyword evidence="8" id="KW-0969">Cilium</keyword>
<accession>A0A2V3WIJ4</accession>
<evidence type="ECO:0000256" key="2">
    <source>
        <dbReference type="ARBA" id="ARBA00022475"/>
    </source>
</evidence>
<proteinExistence type="predicted"/>
<evidence type="ECO:0000256" key="5">
    <source>
        <dbReference type="ARBA" id="ARBA00023136"/>
    </source>
</evidence>